<dbReference type="STRING" id="35608.A0A2U1LDG3"/>
<accession>A0A2U1LDG3</accession>
<sequence length="478" mass="53632">MSSLRLCRLAVHMLSAIMMFQIACNAYRPYNDFNYVEEKAMSFDYPEGTGGGFAHETTDFGDLEGFKAKLAVHTLSAILMFQIACNAYRPYNDFNYVEEKAMSFDYPEGTGGGFAHETTDFGDLEGFKAKYNFKKDVYSGRPTIEQIKAMVSAYAPLIYFHPDEEYFPSSVSWFFKNGAQIVDSKPHLITNNGDNLPRNGQLDGAFLDLPSDQPLQDKVKKGSLTDAVAYIHAKPGVTGNYTDIVIWLYYPFNGAAKLQAGPFTIPLGKAGEHVSDWEHMRLRIDNVSGKLTSVYLSQHEKGKWLQVNEFEYINGRPVVYASLHGHALYNAPVKTIHYNAKDLLDASEKQMLIREFKSVYPRKSALFSFAVGLVDEAAKSDRVFDILASPSSYEIVSLDYGADNIVPPPWLDYTGRWGPTINVYWKEEAKMAIKFLPLPFYVKMIANGIVSKLPNELFAQEGPAGPKMIPSWNGDESE</sequence>
<protein>
    <submittedName>
        <fullName evidence="2">Vacuolar protein sorting-associated protein 62</fullName>
    </submittedName>
</protein>
<dbReference type="Pfam" id="PF06101">
    <property type="entry name" value="Vps62"/>
    <property type="match status" value="2"/>
</dbReference>
<keyword evidence="1" id="KW-0732">Signal</keyword>
<organism evidence="2 3">
    <name type="scientific">Artemisia annua</name>
    <name type="common">Sweet wormwood</name>
    <dbReference type="NCBI Taxonomy" id="35608"/>
    <lineage>
        <taxon>Eukaryota</taxon>
        <taxon>Viridiplantae</taxon>
        <taxon>Streptophyta</taxon>
        <taxon>Embryophyta</taxon>
        <taxon>Tracheophyta</taxon>
        <taxon>Spermatophyta</taxon>
        <taxon>Magnoliopsida</taxon>
        <taxon>eudicotyledons</taxon>
        <taxon>Gunneridae</taxon>
        <taxon>Pentapetalae</taxon>
        <taxon>asterids</taxon>
        <taxon>campanulids</taxon>
        <taxon>Asterales</taxon>
        <taxon>Asteraceae</taxon>
        <taxon>Asteroideae</taxon>
        <taxon>Anthemideae</taxon>
        <taxon>Artemisiinae</taxon>
        <taxon>Artemisia</taxon>
    </lineage>
</organism>
<evidence type="ECO:0000313" key="3">
    <source>
        <dbReference type="Proteomes" id="UP000245207"/>
    </source>
</evidence>
<evidence type="ECO:0000256" key="1">
    <source>
        <dbReference type="SAM" id="SignalP"/>
    </source>
</evidence>
<dbReference type="OrthoDB" id="188042at2759"/>
<reference evidence="2 3" key="1">
    <citation type="journal article" date="2018" name="Mol. Plant">
        <title>The genome of Artemisia annua provides insight into the evolution of Asteraceae family and artemisinin biosynthesis.</title>
        <authorList>
            <person name="Shen Q."/>
            <person name="Zhang L."/>
            <person name="Liao Z."/>
            <person name="Wang S."/>
            <person name="Yan T."/>
            <person name="Shi P."/>
            <person name="Liu M."/>
            <person name="Fu X."/>
            <person name="Pan Q."/>
            <person name="Wang Y."/>
            <person name="Lv Z."/>
            <person name="Lu X."/>
            <person name="Zhang F."/>
            <person name="Jiang W."/>
            <person name="Ma Y."/>
            <person name="Chen M."/>
            <person name="Hao X."/>
            <person name="Li L."/>
            <person name="Tang Y."/>
            <person name="Lv G."/>
            <person name="Zhou Y."/>
            <person name="Sun X."/>
            <person name="Brodelius P.E."/>
            <person name="Rose J.K.C."/>
            <person name="Tang K."/>
        </authorList>
    </citation>
    <scope>NUCLEOTIDE SEQUENCE [LARGE SCALE GENOMIC DNA]</scope>
    <source>
        <strain evidence="3">cv. Huhao1</strain>
        <tissue evidence="2">Leaf</tissue>
    </source>
</reference>
<name>A0A2U1LDG3_ARTAN</name>
<dbReference type="InterPro" id="IPR009291">
    <property type="entry name" value="Vps62"/>
</dbReference>
<evidence type="ECO:0000313" key="2">
    <source>
        <dbReference type="EMBL" id="PWA47032.1"/>
    </source>
</evidence>
<dbReference type="PANTHER" id="PTHR48152:SF3">
    <property type="entry name" value="DUF946 FAMILY PROTEIN (DUF946)"/>
    <property type="match status" value="1"/>
</dbReference>
<feature type="chain" id="PRO_5015737619" evidence="1">
    <location>
        <begin position="27"/>
        <end position="478"/>
    </location>
</feature>
<comment type="caution">
    <text evidence="2">The sequence shown here is derived from an EMBL/GenBank/DDBJ whole genome shotgun (WGS) entry which is preliminary data.</text>
</comment>
<dbReference type="Proteomes" id="UP000245207">
    <property type="component" value="Unassembled WGS sequence"/>
</dbReference>
<proteinExistence type="predicted"/>
<gene>
    <name evidence="2" type="ORF">CTI12_AA503200</name>
</gene>
<dbReference type="EMBL" id="PKPP01009999">
    <property type="protein sequence ID" value="PWA47032.1"/>
    <property type="molecule type" value="Genomic_DNA"/>
</dbReference>
<dbReference type="PANTHER" id="PTHR48152">
    <property type="entry name" value="F1C9.34 PROTEIN"/>
    <property type="match status" value="1"/>
</dbReference>
<keyword evidence="3" id="KW-1185">Reference proteome</keyword>
<dbReference type="AlphaFoldDB" id="A0A2U1LDG3"/>
<feature type="signal peptide" evidence="1">
    <location>
        <begin position="1"/>
        <end position="26"/>
    </location>
</feature>